<dbReference type="Pfam" id="PF16925">
    <property type="entry name" value="TetR_C_13"/>
    <property type="match status" value="1"/>
</dbReference>
<keyword evidence="1" id="KW-0805">Transcription regulation</keyword>
<dbReference type="InterPro" id="IPR036271">
    <property type="entry name" value="Tet_transcr_reg_TetR-rel_C_sf"/>
</dbReference>
<dbReference type="EMBL" id="SMFP01000006">
    <property type="protein sequence ID" value="TDE38052.1"/>
    <property type="molecule type" value="Genomic_DNA"/>
</dbReference>
<dbReference type="InterPro" id="IPR011075">
    <property type="entry name" value="TetR_C"/>
</dbReference>
<evidence type="ECO:0000256" key="1">
    <source>
        <dbReference type="ARBA" id="ARBA00023015"/>
    </source>
</evidence>
<evidence type="ECO:0000256" key="3">
    <source>
        <dbReference type="ARBA" id="ARBA00023163"/>
    </source>
</evidence>
<dbReference type="Proteomes" id="UP000294662">
    <property type="component" value="Unassembled WGS sequence"/>
</dbReference>
<dbReference type="OrthoDB" id="8478851at2"/>
<dbReference type="InterPro" id="IPR009057">
    <property type="entry name" value="Homeodomain-like_sf"/>
</dbReference>
<reference evidence="6 7" key="1">
    <citation type="submission" date="2019-03" db="EMBL/GenBank/DDBJ databases">
        <authorList>
            <person name="Zhang S."/>
        </authorList>
    </citation>
    <scope>NUCLEOTIDE SEQUENCE [LARGE SCALE GENOMIC DNA]</scope>
    <source>
        <strain evidence="6 7">S4J41</strain>
    </source>
</reference>
<evidence type="ECO:0000259" key="5">
    <source>
        <dbReference type="PROSITE" id="PS50977"/>
    </source>
</evidence>
<evidence type="ECO:0000313" key="6">
    <source>
        <dbReference type="EMBL" id="TDE38052.1"/>
    </source>
</evidence>
<evidence type="ECO:0000256" key="4">
    <source>
        <dbReference type="PROSITE-ProRule" id="PRU00335"/>
    </source>
</evidence>
<comment type="caution">
    <text evidence="6">The sequence shown here is derived from an EMBL/GenBank/DDBJ whole genome shotgun (WGS) entry which is preliminary data.</text>
</comment>
<accession>A0A4R5ETJ6</accession>
<gene>
    <name evidence="6" type="ORF">E1B25_10905</name>
</gene>
<keyword evidence="3" id="KW-0804">Transcription</keyword>
<evidence type="ECO:0000256" key="2">
    <source>
        <dbReference type="ARBA" id="ARBA00023125"/>
    </source>
</evidence>
<dbReference type="SUPFAM" id="SSF48498">
    <property type="entry name" value="Tetracyclin repressor-like, C-terminal domain"/>
    <property type="match status" value="1"/>
</dbReference>
<keyword evidence="2 4" id="KW-0238">DNA-binding</keyword>
<dbReference type="Gene3D" id="1.10.357.10">
    <property type="entry name" value="Tetracycline Repressor, domain 2"/>
    <property type="match status" value="1"/>
</dbReference>
<dbReference type="SUPFAM" id="SSF46689">
    <property type="entry name" value="Homeodomain-like"/>
    <property type="match status" value="1"/>
</dbReference>
<feature type="domain" description="HTH tetR-type" evidence="5">
    <location>
        <begin position="11"/>
        <end position="71"/>
    </location>
</feature>
<dbReference type="PANTHER" id="PTHR30055">
    <property type="entry name" value="HTH-TYPE TRANSCRIPTIONAL REGULATOR RUTR"/>
    <property type="match status" value="1"/>
</dbReference>
<feature type="DNA-binding region" description="H-T-H motif" evidence="4">
    <location>
        <begin position="34"/>
        <end position="53"/>
    </location>
</feature>
<keyword evidence="7" id="KW-1185">Reference proteome</keyword>
<dbReference type="AlphaFoldDB" id="A0A4R5ETJ6"/>
<proteinExistence type="predicted"/>
<dbReference type="InterPro" id="IPR050109">
    <property type="entry name" value="HTH-type_TetR-like_transc_reg"/>
</dbReference>
<evidence type="ECO:0000313" key="7">
    <source>
        <dbReference type="Proteomes" id="UP000294662"/>
    </source>
</evidence>
<dbReference type="Pfam" id="PF00440">
    <property type="entry name" value="TetR_N"/>
    <property type="match status" value="1"/>
</dbReference>
<sequence length="206" mass="22598">MRTRAKKIPAEERRNVTVEAVIDLAGSTNPDSITTAAIAEHMHLTQGAIFRHFPNKDAIWTAVITWVSKTLMARIERAAKDAETPLEKMESMFMAHVSFVADHPGVPRMLFGELQNARKTPAKSLAQNMMKQYAARLGELIAAGKACKELRPDLDEGAAATLFVGTIQGLVMQSLIAGDMGQMQLDAPRVFAIYLRGISMPHDIKA</sequence>
<name>A0A4R5ETJ6_9RHOB</name>
<dbReference type="GO" id="GO:0000976">
    <property type="term" value="F:transcription cis-regulatory region binding"/>
    <property type="evidence" value="ECO:0007669"/>
    <property type="project" value="TreeGrafter"/>
</dbReference>
<dbReference type="GO" id="GO:0003700">
    <property type="term" value="F:DNA-binding transcription factor activity"/>
    <property type="evidence" value="ECO:0007669"/>
    <property type="project" value="TreeGrafter"/>
</dbReference>
<protein>
    <submittedName>
        <fullName evidence="6">TetR/AcrR family transcriptional regulator</fullName>
    </submittedName>
</protein>
<organism evidence="6 7">
    <name type="scientific">Antarcticimicrobium sediminis</name>
    <dbReference type="NCBI Taxonomy" id="2546227"/>
    <lineage>
        <taxon>Bacteria</taxon>
        <taxon>Pseudomonadati</taxon>
        <taxon>Pseudomonadota</taxon>
        <taxon>Alphaproteobacteria</taxon>
        <taxon>Rhodobacterales</taxon>
        <taxon>Paracoccaceae</taxon>
        <taxon>Antarcticimicrobium</taxon>
    </lineage>
</organism>
<dbReference type="InterPro" id="IPR001647">
    <property type="entry name" value="HTH_TetR"/>
</dbReference>
<dbReference type="PROSITE" id="PS50977">
    <property type="entry name" value="HTH_TETR_2"/>
    <property type="match status" value="1"/>
</dbReference>
<dbReference type="PANTHER" id="PTHR30055:SF234">
    <property type="entry name" value="HTH-TYPE TRANSCRIPTIONAL REGULATOR BETI"/>
    <property type="match status" value="1"/>
</dbReference>